<dbReference type="KEGG" id="aten:116304762"/>
<dbReference type="InterPro" id="IPR003890">
    <property type="entry name" value="MIF4G-like_typ-3"/>
</dbReference>
<feature type="domain" description="Tudor" evidence="2">
    <location>
        <begin position="99"/>
        <end position="156"/>
    </location>
</feature>
<feature type="compositionally biased region" description="Low complexity" evidence="1">
    <location>
        <begin position="356"/>
        <end position="366"/>
    </location>
</feature>
<dbReference type="InterPro" id="IPR002999">
    <property type="entry name" value="Tudor"/>
</dbReference>
<evidence type="ECO:0000313" key="4">
    <source>
        <dbReference type="RefSeq" id="XP_031570400.1"/>
    </source>
</evidence>
<feature type="region of interest" description="Disordered" evidence="1">
    <location>
        <begin position="844"/>
        <end position="978"/>
    </location>
</feature>
<protein>
    <submittedName>
        <fullName evidence="4">Uncharacterized protein LOC116304762</fullName>
    </submittedName>
</protein>
<dbReference type="Pfam" id="PF02854">
    <property type="entry name" value="MIF4G"/>
    <property type="match status" value="1"/>
</dbReference>
<feature type="region of interest" description="Disordered" evidence="1">
    <location>
        <begin position="244"/>
        <end position="266"/>
    </location>
</feature>
<dbReference type="Gene3D" id="2.40.50.90">
    <property type="match status" value="1"/>
</dbReference>
<organism evidence="3 4">
    <name type="scientific">Actinia tenebrosa</name>
    <name type="common">Australian red waratah sea anemone</name>
    <dbReference type="NCBI Taxonomy" id="6105"/>
    <lineage>
        <taxon>Eukaryota</taxon>
        <taxon>Metazoa</taxon>
        <taxon>Cnidaria</taxon>
        <taxon>Anthozoa</taxon>
        <taxon>Hexacorallia</taxon>
        <taxon>Actiniaria</taxon>
        <taxon>Actiniidae</taxon>
        <taxon>Actinia</taxon>
    </lineage>
</organism>
<dbReference type="InterPro" id="IPR035437">
    <property type="entry name" value="SNase_OB-fold_sf"/>
</dbReference>
<reference evidence="4" key="1">
    <citation type="submission" date="2025-08" db="UniProtKB">
        <authorList>
            <consortium name="RefSeq"/>
        </authorList>
    </citation>
    <scope>IDENTIFICATION</scope>
    <source>
        <tissue evidence="4">Tentacle</tissue>
    </source>
</reference>
<dbReference type="Proteomes" id="UP000515163">
    <property type="component" value="Unplaced"/>
</dbReference>
<dbReference type="SUPFAM" id="SSF63748">
    <property type="entry name" value="Tudor/PWWP/MBT"/>
    <property type="match status" value="1"/>
</dbReference>
<dbReference type="GeneID" id="116304762"/>
<dbReference type="AlphaFoldDB" id="A0A6P8IWQ2"/>
<name>A0A6P8IWQ2_ACTTE</name>
<dbReference type="SMART" id="SM00333">
    <property type="entry name" value="TUDOR"/>
    <property type="match status" value="1"/>
</dbReference>
<dbReference type="SUPFAM" id="SSF48371">
    <property type="entry name" value="ARM repeat"/>
    <property type="match status" value="1"/>
</dbReference>
<feature type="compositionally biased region" description="Polar residues" evidence="1">
    <location>
        <begin position="410"/>
        <end position="439"/>
    </location>
</feature>
<feature type="region of interest" description="Disordered" evidence="1">
    <location>
        <begin position="1006"/>
        <end position="1194"/>
    </location>
</feature>
<feature type="compositionally biased region" description="Low complexity" evidence="1">
    <location>
        <begin position="11"/>
        <end position="25"/>
    </location>
</feature>
<dbReference type="OrthoDB" id="5977943at2759"/>
<dbReference type="Pfam" id="PF00567">
    <property type="entry name" value="TUDOR"/>
    <property type="match status" value="1"/>
</dbReference>
<keyword evidence="3" id="KW-1185">Reference proteome</keyword>
<evidence type="ECO:0000313" key="3">
    <source>
        <dbReference type="Proteomes" id="UP000515163"/>
    </source>
</evidence>
<accession>A0A6P8IWQ2</accession>
<feature type="compositionally biased region" description="Basic and acidic residues" evidence="1">
    <location>
        <begin position="1167"/>
        <end position="1181"/>
    </location>
</feature>
<evidence type="ECO:0000256" key="1">
    <source>
        <dbReference type="SAM" id="MobiDB-lite"/>
    </source>
</evidence>
<dbReference type="InParanoid" id="A0A6P8IWQ2"/>
<dbReference type="PANTHER" id="PTHR16442:SF1">
    <property type="entry name" value="RING FINGER PROTEIN 17"/>
    <property type="match status" value="1"/>
</dbReference>
<feature type="compositionally biased region" description="Pro residues" evidence="1">
    <location>
        <begin position="1091"/>
        <end position="1102"/>
    </location>
</feature>
<dbReference type="RefSeq" id="XP_031570400.1">
    <property type="nucleotide sequence ID" value="XM_031714540.1"/>
</dbReference>
<dbReference type="Gene3D" id="1.25.40.180">
    <property type="match status" value="1"/>
</dbReference>
<feature type="compositionally biased region" description="Basic and acidic residues" evidence="1">
    <location>
        <begin position="249"/>
        <end position="266"/>
    </location>
</feature>
<evidence type="ECO:0000259" key="2">
    <source>
        <dbReference type="SMART" id="SM00333"/>
    </source>
</evidence>
<gene>
    <name evidence="4" type="primary">LOC116304762</name>
</gene>
<proteinExistence type="predicted"/>
<sequence length="1275" mass="143117">MAGRGRGRGALGRWGPSPGSGYSSEYDGRAVASVPPLKKELDKSSTNDSQMCLVRVTCIIDVNHFWAQLGSDSDLDRFDNYMFALNHWCDNQIPAPLNDMPGVGEVVCVKHMATRTWRRAEVTRLCQRMVDVFFLDFGEAECIPLDMLCSSVPGDITSWPPQALYCTLEGVQPPRGKDQWSEKAVRRFTELVTSGQRISATRDNGNFQLMLYLIDDMGQLKSVGVILAEEGLAQESRRHILASEEDLWHEESPGHAQHDRRTTEKPDIKSLEQQLMMSGFSYLIPNKSEEAAIKTPEGYSYERTTISSSYYSYKGKNEDSQHVLASNNDQEQTGLASQYHSPFKHFHSPITQVLPSSTSLPSITSIRESSRNHPTAIGSHPLSTRPHLASPGEFMSSSKGQTKSPEHEQTIPSNWPSIPTSEETTTNIPFGSTDGISYDSQLHEDRGLKQHTDCSYQEVQDAAAALQQHLEGPSAFHDPKNSQQTFPIPFTIPVKSDKGIISQLQASVLRQHRLTKNQQQLPVSKTLNSQDNEKTMKKELSWQKWKFQRNIKKVLEKMTKENIDDLGYDISTSIADSQLSKNFDGVSEVMLVLEMIVEKVLDKKGFENQGARICYILSGLDILRFSNYFHDVVTTFRDNIVEHYTISDWKQRCQRFSNFMGEMFLNLFLSENDLDESFKSVVNTILKESVEKWSCLDQDKSEEELHVFVVCLSSLLHVIGPSLDDTSRLHDVDIDHIFSSVRDQVLSTTLPSFNPEVKCFRARSLKFDFRFIQAPSTHWDPYAKVHTMLQKLKLENLFENFKQNCIRDSLLVANKDDLKKTLQEAGFPPGVILEIRMYLEKGDLRPATTRNPNQNRSNDMAINSKVPSSLGGQNLEAKEQSTRRNEATLEKSFKPDNEPDKGRSVSLRDNTEEQLSTKQNEEDNANQEDYNRTANEEDSTFDPIEHSYSPNNPSHPNKTDRKRTTLEQTSEDNKAGLIDAHNLFEPSYLSRTLPLKVDTTCYEYEAGPDSPNNQGPKSYSAVVKSKNEEHSPEATTNAIPVKLTSLTRTAVSDGPKDANKGNNKPTFSKVAPKDSIKETSGKRDQGSSLSRPPPGFPPPPPQNWGQSPEIRLTVLNSKQRGRSENGGVGLSSSVIGTPDGRGFRSREGSTMTRSGPLPTRGGGASRGRLDQRWKGGSDDAHPTNQNWQGRSMTGATSNWRQRIDDQNNPRNKLPYRESRFMNKTEGATNISCGGGFSQNKTETLRPFGEGGPKACFNCGSKDHFTCHDRSKMFFD</sequence>
<feature type="compositionally biased region" description="Basic and acidic residues" evidence="1">
    <location>
        <begin position="1071"/>
        <end position="1085"/>
    </location>
</feature>
<feature type="region of interest" description="Disordered" evidence="1">
    <location>
        <begin position="356"/>
        <end position="439"/>
    </location>
</feature>
<dbReference type="PANTHER" id="PTHR16442">
    <property type="entry name" value="RING FINGER PROTEIN 17"/>
    <property type="match status" value="1"/>
</dbReference>
<dbReference type="Gene3D" id="2.30.30.140">
    <property type="match status" value="1"/>
</dbReference>
<feature type="region of interest" description="Disordered" evidence="1">
    <location>
        <begin position="1"/>
        <end position="27"/>
    </location>
</feature>
<feature type="compositionally biased region" description="Polar residues" evidence="1">
    <location>
        <begin position="1182"/>
        <end position="1194"/>
    </location>
</feature>
<feature type="compositionally biased region" description="Basic and acidic residues" evidence="1">
    <location>
        <begin position="876"/>
        <end position="903"/>
    </location>
</feature>
<feature type="compositionally biased region" description="Polar residues" evidence="1">
    <location>
        <begin position="1033"/>
        <end position="1050"/>
    </location>
</feature>
<feature type="compositionally biased region" description="Polar residues" evidence="1">
    <location>
        <begin position="848"/>
        <end position="872"/>
    </location>
</feature>
<dbReference type="InterPro" id="IPR016024">
    <property type="entry name" value="ARM-type_fold"/>
</dbReference>
<dbReference type="GO" id="GO:0003723">
    <property type="term" value="F:RNA binding"/>
    <property type="evidence" value="ECO:0007669"/>
    <property type="project" value="InterPro"/>
</dbReference>